<dbReference type="GO" id="GO:0004386">
    <property type="term" value="F:helicase activity"/>
    <property type="evidence" value="ECO:0007669"/>
    <property type="project" value="UniProtKB-KW"/>
</dbReference>
<comment type="caution">
    <text evidence="6">The sequence shown here is derived from an EMBL/GenBank/DDBJ whole genome shotgun (WGS) entry which is preliminary data.</text>
</comment>
<organism evidence="6 7">
    <name type="scientific">Vibrio parahaemolyticus</name>
    <dbReference type="NCBI Taxonomy" id="670"/>
    <lineage>
        <taxon>Bacteria</taxon>
        <taxon>Pseudomonadati</taxon>
        <taxon>Pseudomonadota</taxon>
        <taxon>Gammaproteobacteria</taxon>
        <taxon>Vibrionales</taxon>
        <taxon>Vibrionaceae</taxon>
        <taxon>Vibrio</taxon>
    </lineage>
</organism>
<protein>
    <submittedName>
        <fullName evidence="6">Helicase-related protein</fullName>
    </submittedName>
</protein>
<dbReference type="Proteomes" id="UP001253193">
    <property type="component" value="Unassembled WGS sequence"/>
</dbReference>
<dbReference type="InterPro" id="IPR055206">
    <property type="entry name" value="DEXQc_SUV3"/>
</dbReference>
<dbReference type="AlphaFoldDB" id="A0AAW8PZN7"/>
<dbReference type="PANTHER" id="PTHR12131:SF1">
    <property type="entry name" value="ATP-DEPENDENT RNA HELICASE SUPV3L1, MITOCHONDRIAL-RELATED"/>
    <property type="match status" value="1"/>
</dbReference>
<dbReference type="GO" id="GO:0005524">
    <property type="term" value="F:ATP binding"/>
    <property type="evidence" value="ECO:0007669"/>
    <property type="project" value="UniProtKB-KW"/>
</dbReference>
<name>A0AAW8PZN7_VIBPH</name>
<dbReference type="PROSITE" id="PS51194">
    <property type="entry name" value="HELICASE_CTER"/>
    <property type="match status" value="1"/>
</dbReference>
<sequence length="637" mass="72495">MTNSISPPDNSVVKEFMGNASYSKMIKFIAKLPPEQIASAQNAIDTFSALIELNFEFKQKTPYFDPTKKIRFNVSPIDNLEIWMGYTPNSSSSFTKKDIHSISENVNSTIQDLFPYGSMRDALLNELFSEPVYLKEDNWDKKLRKLQSSIITKSWFSDKTLEFIGLFPKARRIKRKVFIFAGETSSGKTYQALKRLKAAETGAYVGPLRLNALEVYDELTSEGIVCDLLTGEEKVVYDGASHQASTVELMPFTKPLDCAVIDEAQLMDDEERGHSFVSAILGAIAKEICITCPPWAVDKIKALCEMVGDDVEVVLLERKTKLVTTQDPIYDFPMQQATAIVAFSRKRIFQIRKLLPRDLKVGILYGGMPPEVRREQARKFRNKEVDVLISTDCIGLGLNLPIEHLVFDTVEKFDGVETRLLTQGEVLQIAGRAGRFGIFDTGYVSGMGNKAHNYIGRMLEEENHTVMLDKYFAAVPFFFVREFMEATGIQRISAALTLIYENVNFDSQIFDLTNIDVIMENLIFIEKHAPSLDPQEKWVIAHMPVQIEQCERVFYECLQLMSGMQKNISIEEGILNLPCGKQDTLFELERLFAQVDCVRWFLNRFPERVEEFADPVLIEHIRKRAEKKMNESVASIK</sequence>
<evidence type="ECO:0000256" key="3">
    <source>
        <dbReference type="ARBA" id="ARBA00022806"/>
    </source>
</evidence>
<keyword evidence="2" id="KW-0378">Hydrolase</keyword>
<dbReference type="InterPro" id="IPR027417">
    <property type="entry name" value="P-loop_NTPase"/>
</dbReference>
<evidence type="ECO:0000256" key="1">
    <source>
        <dbReference type="ARBA" id="ARBA00022741"/>
    </source>
</evidence>
<accession>A0AAW8PZN7</accession>
<keyword evidence="3 6" id="KW-0347">Helicase</keyword>
<dbReference type="EMBL" id="JAUHGG010000003">
    <property type="protein sequence ID" value="MDS1820879.1"/>
    <property type="molecule type" value="Genomic_DNA"/>
</dbReference>
<evidence type="ECO:0000259" key="5">
    <source>
        <dbReference type="PROSITE" id="PS51194"/>
    </source>
</evidence>
<dbReference type="InterPro" id="IPR001650">
    <property type="entry name" value="Helicase_C-like"/>
</dbReference>
<dbReference type="Pfam" id="PF22527">
    <property type="entry name" value="DEXQc_Suv3"/>
    <property type="match status" value="1"/>
</dbReference>
<dbReference type="RefSeq" id="WP_311019660.1">
    <property type="nucleotide sequence ID" value="NZ_JAUHGG010000003.1"/>
</dbReference>
<dbReference type="SUPFAM" id="SSF52540">
    <property type="entry name" value="P-loop containing nucleoside triphosphate hydrolases"/>
    <property type="match status" value="1"/>
</dbReference>
<dbReference type="Gene3D" id="3.40.50.300">
    <property type="entry name" value="P-loop containing nucleotide triphosphate hydrolases"/>
    <property type="match status" value="2"/>
</dbReference>
<dbReference type="Pfam" id="PF00271">
    <property type="entry name" value="Helicase_C"/>
    <property type="match status" value="1"/>
</dbReference>
<dbReference type="GO" id="GO:0016787">
    <property type="term" value="F:hydrolase activity"/>
    <property type="evidence" value="ECO:0007669"/>
    <property type="project" value="UniProtKB-KW"/>
</dbReference>
<keyword evidence="4" id="KW-0067">ATP-binding</keyword>
<feature type="domain" description="Helicase C-terminal" evidence="5">
    <location>
        <begin position="315"/>
        <end position="500"/>
    </location>
</feature>
<gene>
    <name evidence="6" type="ORF">QX249_09445</name>
</gene>
<dbReference type="Gene3D" id="1.20.272.40">
    <property type="match status" value="1"/>
</dbReference>
<dbReference type="SMART" id="SM00490">
    <property type="entry name" value="HELICc"/>
    <property type="match status" value="1"/>
</dbReference>
<evidence type="ECO:0000313" key="6">
    <source>
        <dbReference type="EMBL" id="MDS1820879.1"/>
    </source>
</evidence>
<reference evidence="6" key="1">
    <citation type="submission" date="2023-06" db="EMBL/GenBank/DDBJ databases">
        <title>Genomic Diversity of Vibrio spp. and Metagenomic Analysis of Pathogens in Florida Gulf Coastal Waters Following Hurricane Ian.</title>
        <authorList>
            <person name="Brumfield K.D."/>
        </authorList>
    </citation>
    <scope>NUCLEOTIDE SEQUENCE</scope>
    <source>
        <strain evidence="6">WBS2B-138</strain>
    </source>
</reference>
<evidence type="ECO:0000313" key="7">
    <source>
        <dbReference type="Proteomes" id="UP001253193"/>
    </source>
</evidence>
<evidence type="ECO:0000256" key="2">
    <source>
        <dbReference type="ARBA" id="ARBA00022801"/>
    </source>
</evidence>
<evidence type="ECO:0000256" key="4">
    <source>
        <dbReference type="ARBA" id="ARBA00022840"/>
    </source>
</evidence>
<dbReference type="InterPro" id="IPR050699">
    <property type="entry name" value="RNA-DNA_Helicase"/>
</dbReference>
<proteinExistence type="predicted"/>
<keyword evidence="1" id="KW-0547">Nucleotide-binding</keyword>
<dbReference type="PANTHER" id="PTHR12131">
    <property type="entry name" value="ATP-DEPENDENT RNA AND DNA HELICASE"/>
    <property type="match status" value="1"/>
</dbReference>